<evidence type="ECO:0000256" key="3">
    <source>
        <dbReference type="RuleBase" id="RU003457"/>
    </source>
</evidence>
<dbReference type="SUPFAM" id="SSF51182">
    <property type="entry name" value="RmlC-like cupins"/>
    <property type="match status" value="1"/>
</dbReference>
<dbReference type="PANTHER" id="PTHR13903:SF8">
    <property type="entry name" value="PIRIN"/>
    <property type="match status" value="1"/>
</dbReference>
<evidence type="ECO:0000256" key="2">
    <source>
        <dbReference type="PIRSR" id="PIRSR006232-1"/>
    </source>
</evidence>
<evidence type="ECO:0000256" key="1">
    <source>
        <dbReference type="ARBA" id="ARBA00008416"/>
    </source>
</evidence>
<feature type="binding site" evidence="2">
    <location>
        <position position="113"/>
    </location>
    <ligand>
        <name>Fe cation</name>
        <dbReference type="ChEBI" id="CHEBI:24875"/>
    </ligand>
</feature>
<name>A0A212K476_9DELT</name>
<dbReference type="Pfam" id="PF05726">
    <property type="entry name" value="Pirin_C"/>
    <property type="match status" value="1"/>
</dbReference>
<comment type="similarity">
    <text evidence="1 3">Belongs to the pirin family.</text>
</comment>
<dbReference type="EMBL" id="FLUQ01000002">
    <property type="protein sequence ID" value="SBW06442.1"/>
    <property type="molecule type" value="Genomic_DNA"/>
</dbReference>
<gene>
    <name evidence="6" type="ORF">KL86DPRO_20661</name>
</gene>
<dbReference type="CDD" id="cd02247">
    <property type="entry name" value="cupin_pirin_C"/>
    <property type="match status" value="1"/>
</dbReference>
<dbReference type="InterPro" id="IPR008778">
    <property type="entry name" value="Pirin_C_dom"/>
</dbReference>
<dbReference type="GO" id="GO:0008127">
    <property type="term" value="F:quercetin 2,3-dioxygenase activity"/>
    <property type="evidence" value="ECO:0007669"/>
    <property type="project" value="UniProtKB-EC"/>
</dbReference>
<organism evidence="6">
    <name type="scientific">uncultured delta proteobacterium</name>
    <dbReference type="NCBI Taxonomy" id="34034"/>
    <lineage>
        <taxon>Bacteria</taxon>
        <taxon>Deltaproteobacteria</taxon>
        <taxon>environmental samples</taxon>
    </lineage>
</organism>
<dbReference type="CDD" id="cd02909">
    <property type="entry name" value="cupin_pirin_N"/>
    <property type="match status" value="1"/>
</dbReference>
<feature type="binding site" evidence="2">
    <location>
        <position position="69"/>
    </location>
    <ligand>
        <name>Fe cation</name>
        <dbReference type="ChEBI" id="CHEBI:24875"/>
    </ligand>
</feature>
<evidence type="ECO:0000313" key="6">
    <source>
        <dbReference type="EMBL" id="SBW06442.1"/>
    </source>
</evidence>
<reference evidence="6" key="1">
    <citation type="submission" date="2016-04" db="EMBL/GenBank/DDBJ databases">
        <authorList>
            <person name="Evans L.H."/>
            <person name="Alamgir A."/>
            <person name="Owens N."/>
            <person name="Weber N.D."/>
            <person name="Virtaneva K."/>
            <person name="Barbian K."/>
            <person name="Babar A."/>
            <person name="Rosenke K."/>
        </authorList>
    </citation>
    <scope>NUCLEOTIDE SEQUENCE</scope>
    <source>
        <strain evidence="6">86</strain>
    </source>
</reference>
<keyword evidence="2" id="KW-0479">Metal-binding</keyword>
<dbReference type="GO" id="GO:0046872">
    <property type="term" value="F:metal ion binding"/>
    <property type="evidence" value="ECO:0007669"/>
    <property type="project" value="UniProtKB-KW"/>
</dbReference>
<dbReference type="InterPro" id="IPR014710">
    <property type="entry name" value="RmlC-like_jellyroll"/>
</dbReference>
<evidence type="ECO:0000259" key="5">
    <source>
        <dbReference type="Pfam" id="PF05726"/>
    </source>
</evidence>
<sequence length="303" mass="32618">MDTTHNPQPRSRCVARQVAGNPAVDGAGVRLVRVLGPQTIKDFDPFLMLDAFDSQNPDDYVAGFPMHPHRGIETVTYLAEGEIDHQDSLGNAGTIVSGGCQWMTAGGGILHQEMPQPSPRMLGLQLWVNLAKKDKMAEPQYRDIQPGMIAVVAEDGAAVRVLSGEYKGHPGAMRADYVPVTFLDVTLKAGALWTLATNPEDTVFAYVLYGDCSSGPVPGESPCGGNGKNYCAATPIHARHAVLFGPGECITLRGGDTDSRLVVVMGRPLREPVAWGGPIVMNTQEELDQAFRELRDGTFVEYG</sequence>
<dbReference type="Pfam" id="PF02678">
    <property type="entry name" value="Pirin"/>
    <property type="match status" value="1"/>
</dbReference>
<proteinExistence type="inferred from homology"/>
<dbReference type="PIRSF" id="PIRSF006232">
    <property type="entry name" value="Pirin"/>
    <property type="match status" value="1"/>
</dbReference>
<feature type="binding site" evidence="2">
    <location>
        <position position="111"/>
    </location>
    <ligand>
        <name>Fe cation</name>
        <dbReference type="ChEBI" id="CHEBI:24875"/>
    </ligand>
</feature>
<dbReference type="InterPro" id="IPR003829">
    <property type="entry name" value="Pirin_N_dom"/>
</dbReference>
<dbReference type="EC" id="1.13.11.24" evidence="6"/>
<dbReference type="Gene3D" id="2.60.120.10">
    <property type="entry name" value="Jelly Rolls"/>
    <property type="match status" value="2"/>
</dbReference>
<dbReference type="InterPro" id="IPR012093">
    <property type="entry name" value="Pirin"/>
</dbReference>
<evidence type="ECO:0000259" key="4">
    <source>
        <dbReference type="Pfam" id="PF02678"/>
    </source>
</evidence>
<feature type="binding site" evidence="2">
    <location>
        <position position="67"/>
    </location>
    <ligand>
        <name>Fe cation</name>
        <dbReference type="ChEBI" id="CHEBI:24875"/>
    </ligand>
</feature>
<dbReference type="InterPro" id="IPR011051">
    <property type="entry name" value="RmlC_Cupin_sf"/>
</dbReference>
<feature type="domain" description="Pirin C-terminal" evidence="5">
    <location>
        <begin position="183"/>
        <end position="299"/>
    </location>
</feature>
<accession>A0A212K476</accession>
<dbReference type="PANTHER" id="PTHR13903">
    <property type="entry name" value="PIRIN-RELATED"/>
    <property type="match status" value="1"/>
</dbReference>
<keyword evidence="6" id="KW-0223">Dioxygenase</keyword>
<keyword evidence="6" id="KW-0560">Oxidoreductase</keyword>
<keyword evidence="2" id="KW-0408">Iron</keyword>
<feature type="domain" description="Pirin N-terminal" evidence="4">
    <location>
        <begin position="30"/>
        <end position="128"/>
    </location>
</feature>
<protein>
    <submittedName>
        <fullName evidence="6">Putative Quercetin 2,3-dioxygenase</fullName>
        <ecNumber evidence="6">1.13.11.24</ecNumber>
    </submittedName>
</protein>
<comment type="cofactor">
    <cofactor evidence="2">
        <name>Fe cation</name>
        <dbReference type="ChEBI" id="CHEBI:24875"/>
    </cofactor>
    <text evidence="2">Binds 1 Fe cation per subunit.</text>
</comment>
<dbReference type="AlphaFoldDB" id="A0A212K476"/>